<dbReference type="SMART" id="SM00317">
    <property type="entry name" value="SET"/>
    <property type="match status" value="1"/>
</dbReference>
<protein>
    <submittedName>
        <fullName evidence="3">SET domain protein</fullName>
    </submittedName>
</protein>
<dbReference type="InterPro" id="IPR053105">
    <property type="entry name" value="Class_V-like_SAM-MTase"/>
</dbReference>
<evidence type="ECO:0000313" key="4">
    <source>
        <dbReference type="Proteomes" id="UP000547976"/>
    </source>
</evidence>
<sequence length="694" mass="78086">MLGDETYHLPEIVQLDILEKLNTSLSGIPWAKFDNPILCFEAFIQDRNDRDLEGGTFDTSDRPHHVLSEYHHSTTASNNGEAHHPSAAPRPSRKRRQGGLRPAMATAQIDESLEVPRQMQIRAGNFPKRVKLKPDGVFLPRDSSLGKFIIGVWEQIHSGLVLEPHILTEQLQLTAAHTSPTNELSPDLSVAGLSEGSFDMFTRGNMFCQRVTQASRTCRSIEVIVQARWIELFDSYVLHLTTASPGISPTKARMKALAEACSDFGWSEKELRNKMAIWRGYKEIKDVLGWVALVFSGMGLYRLCKYRIDFDKDKFVRARALRGRMEVAADTLHRNWRQLLAIVGEPTERRFTGHPHDWVVYQDGSDPVPLRSTYLQYDPNFSFEHVDECVIDSTWWGADDPRWMPPTSRASSIANGNNCVLCDQVQSDDAVLNSCKCFSSLFSGPRLPPAVQIFRTSNGRNNGLQALVPFERGVAIGEFTGLVTKGIKDQDVLDSKVGDRRYQIWQGRQGNFTRFVNHSCKPNAQFEKFTWLGTEHILLVSNGIEAGLEITVDYSGSYWRGLDKKCLCGEVCWPLHGIMSLQGDEVRLLRLNVDSNFSFKRVLLSDSTRPPFVALSYVWADLNDTMQLRVSGQAITATSNLHHILDSLLASQVAMVGDIYSDAKNVLAFPSPQSEPFNLGLDYIEATARDLKRY</sequence>
<dbReference type="EMBL" id="JAAOAV010000063">
    <property type="protein sequence ID" value="KAF5606218.1"/>
    <property type="molecule type" value="Genomic_DNA"/>
</dbReference>
<name>A0A8H5Q235_GIBSU</name>
<dbReference type="OrthoDB" id="308383at2759"/>
<organism evidence="3 4">
    <name type="scientific">Gibberella subglutinans</name>
    <name type="common">Fusarium subglutinans</name>
    <dbReference type="NCBI Taxonomy" id="42677"/>
    <lineage>
        <taxon>Eukaryota</taxon>
        <taxon>Fungi</taxon>
        <taxon>Dikarya</taxon>
        <taxon>Ascomycota</taxon>
        <taxon>Pezizomycotina</taxon>
        <taxon>Sordariomycetes</taxon>
        <taxon>Hypocreomycetidae</taxon>
        <taxon>Hypocreales</taxon>
        <taxon>Nectriaceae</taxon>
        <taxon>Fusarium</taxon>
        <taxon>Fusarium fujikuroi species complex</taxon>
    </lineage>
</organism>
<evidence type="ECO:0000313" key="3">
    <source>
        <dbReference type="EMBL" id="KAF5606218.1"/>
    </source>
</evidence>
<comment type="caution">
    <text evidence="3">The sequence shown here is derived from an EMBL/GenBank/DDBJ whole genome shotgun (WGS) entry which is preliminary data.</text>
</comment>
<feature type="region of interest" description="Disordered" evidence="1">
    <location>
        <begin position="73"/>
        <end position="103"/>
    </location>
</feature>
<gene>
    <name evidence="3" type="ORF">FSUBG_6235</name>
</gene>
<feature type="domain" description="SET" evidence="2">
    <location>
        <begin position="449"/>
        <end position="555"/>
    </location>
</feature>
<evidence type="ECO:0000256" key="1">
    <source>
        <dbReference type="SAM" id="MobiDB-lite"/>
    </source>
</evidence>
<evidence type="ECO:0000259" key="2">
    <source>
        <dbReference type="PROSITE" id="PS50280"/>
    </source>
</evidence>
<dbReference type="PROSITE" id="PS50280">
    <property type="entry name" value="SET"/>
    <property type="match status" value="1"/>
</dbReference>
<accession>A0A8H5Q235</accession>
<dbReference type="PANTHER" id="PTHR47250:SF3">
    <property type="entry name" value="HISTONE-LYSINE N-METHYLTRANSFERASE SET-6"/>
    <property type="match status" value="1"/>
</dbReference>
<reference evidence="3 4" key="1">
    <citation type="submission" date="2020-05" db="EMBL/GenBank/DDBJ databases">
        <title>Identification and distribution of gene clusters putatively required for synthesis of sphingolipid metabolism inhibitors in phylogenetically diverse species of the filamentous fungus Fusarium.</title>
        <authorList>
            <person name="Kim H.-S."/>
            <person name="Busman M."/>
            <person name="Brown D.W."/>
            <person name="Divon H."/>
            <person name="Uhlig S."/>
            <person name="Proctor R.H."/>
        </authorList>
    </citation>
    <scope>NUCLEOTIDE SEQUENCE [LARGE SCALE GENOMIC DNA]</scope>
    <source>
        <strain evidence="3 4">NRRL 66333</strain>
    </source>
</reference>
<proteinExistence type="predicted"/>
<dbReference type="Gene3D" id="2.170.270.10">
    <property type="entry name" value="SET domain"/>
    <property type="match status" value="1"/>
</dbReference>
<dbReference type="AlphaFoldDB" id="A0A8H5Q235"/>
<dbReference type="RefSeq" id="XP_036538300.1">
    <property type="nucleotide sequence ID" value="XM_036684413.1"/>
</dbReference>
<dbReference type="Pfam" id="PF00856">
    <property type="entry name" value="SET"/>
    <property type="match status" value="1"/>
</dbReference>
<keyword evidence="4" id="KW-1185">Reference proteome</keyword>
<dbReference type="Proteomes" id="UP000547976">
    <property type="component" value="Unassembled WGS sequence"/>
</dbReference>
<dbReference type="InterPro" id="IPR046341">
    <property type="entry name" value="SET_dom_sf"/>
</dbReference>
<dbReference type="GeneID" id="59319131"/>
<dbReference type="SUPFAM" id="SSF82199">
    <property type="entry name" value="SET domain"/>
    <property type="match status" value="1"/>
</dbReference>
<dbReference type="PANTHER" id="PTHR47250">
    <property type="entry name" value="HISTONE-LYSINE N-METHYLTRANSFERASE SET-6"/>
    <property type="match status" value="1"/>
</dbReference>
<dbReference type="InterPro" id="IPR001214">
    <property type="entry name" value="SET_dom"/>
</dbReference>